<keyword evidence="3" id="KW-1185">Reference proteome</keyword>
<reference evidence="2" key="1">
    <citation type="submission" date="2019-10" db="EMBL/GenBank/DDBJ databases">
        <title>Draft genome sequece of Microseira wollei NIES-4236.</title>
        <authorList>
            <person name="Yamaguchi H."/>
            <person name="Suzuki S."/>
            <person name="Kawachi M."/>
        </authorList>
    </citation>
    <scope>NUCLEOTIDE SEQUENCE</scope>
    <source>
        <strain evidence="2">NIES-4236</strain>
    </source>
</reference>
<comment type="caution">
    <text evidence="2">The sequence shown here is derived from an EMBL/GenBank/DDBJ whole genome shotgun (WGS) entry which is preliminary data.</text>
</comment>
<dbReference type="InterPro" id="IPR000253">
    <property type="entry name" value="FHA_dom"/>
</dbReference>
<dbReference type="EMBL" id="BLAY01000056">
    <property type="protein sequence ID" value="GET38971.1"/>
    <property type="molecule type" value="Genomic_DNA"/>
</dbReference>
<dbReference type="InterPro" id="IPR050923">
    <property type="entry name" value="Cell_Proc_Reg/RNA_Proc"/>
</dbReference>
<accession>A0AAV3XC58</accession>
<dbReference type="Pfam" id="PF00498">
    <property type="entry name" value="FHA"/>
    <property type="match status" value="1"/>
</dbReference>
<dbReference type="Gene3D" id="3.30.70.1230">
    <property type="entry name" value="Nucleotide cyclase"/>
    <property type="match status" value="1"/>
</dbReference>
<dbReference type="InterPro" id="IPR029787">
    <property type="entry name" value="Nucleotide_cyclase"/>
</dbReference>
<dbReference type="PROSITE" id="PS50006">
    <property type="entry name" value="FHA_DOMAIN"/>
    <property type="match status" value="1"/>
</dbReference>
<feature type="domain" description="FHA" evidence="1">
    <location>
        <begin position="31"/>
        <end position="81"/>
    </location>
</feature>
<dbReference type="AlphaFoldDB" id="A0AAV3XC58"/>
<evidence type="ECO:0000313" key="3">
    <source>
        <dbReference type="Proteomes" id="UP001050975"/>
    </source>
</evidence>
<organism evidence="2 3">
    <name type="scientific">Microseira wollei NIES-4236</name>
    <dbReference type="NCBI Taxonomy" id="2530354"/>
    <lineage>
        <taxon>Bacteria</taxon>
        <taxon>Bacillati</taxon>
        <taxon>Cyanobacteriota</taxon>
        <taxon>Cyanophyceae</taxon>
        <taxon>Oscillatoriophycideae</taxon>
        <taxon>Aerosakkonematales</taxon>
        <taxon>Aerosakkonemataceae</taxon>
        <taxon>Microseira</taxon>
    </lineage>
</organism>
<name>A0AAV3XC58_9CYAN</name>
<protein>
    <submittedName>
        <fullName evidence="2">Adenylate cyclase</fullName>
    </submittedName>
</protein>
<evidence type="ECO:0000259" key="1">
    <source>
        <dbReference type="PROSITE" id="PS50006"/>
    </source>
</evidence>
<gene>
    <name evidence="2" type="primary">cya1</name>
    <name evidence="2" type="ORF">MiSe_37310</name>
</gene>
<dbReference type="InterPro" id="IPR008984">
    <property type="entry name" value="SMAD_FHA_dom_sf"/>
</dbReference>
<proteinExistence type="predicted"/>
<sequence length="327" mass="36539">MLPPELFNQPFLVIQISNGYCCLPLVGGTSWSIGRSGDNNLILPDRLISRHHAVLQCNEEGGFYLLDLISRNGSFVNGCRVIVPLRLRHGDRIKFGNTNLAFCCLSTNLVLDGTSTQDTSNTQIGTRFVWRLASVMVVDLRNLTLLTQQIDKQILAPSLDTWYREITNIITSLGGLVDKNVGGNVGVIKAIWFHRYHGFNNVDILQVFQAISAINKRTIELNREFLPFPLSIGAGINTGYGLVDNMRMGERLYYLSLEPTLNAAFHLGSATQEIGCDLALAESTYKYLSMLNNLESIFQQYTVNLKGYNNPVVTYAGLFADLDRFFQ</sequence>
<dbReference type="Gene3D" id="2.60.200.20">
    <property type="match status" value="1"/>
</dbReference>
<dbReference type="SMART" id="SM00240">
    <property type="entry name" value="FHA"/>
    <property type="match status" value="1"/>
</dbReference>
<dbReference type="CDD" id="cd00060">
    <property type="entry name" value="FHA"/>
    <property type="match status" value="1"/>
</dbReference>
<dbReference type="Proteomes" id="UP001050975">
    <property type="component" value="Unassembled WGS sequence"/>
</dbReference>
<evidence type="ECO:0000313" key="2">
    <source>
        <dbReference type="EMBL" id="GET38971.1"/>
    </source>
</evidence>
<dbReference type="PANTHER" id="PTHR23308">
    <property type="entry name" value="NUCLEAR INHIBITOR OF PROTEIN PHOSPHATASE-1"/>
    <property type="match status" value="1"/>
</dbReference>
<dbReference type="SUPFAM" id="SSF49879">
    <property type="entry name" value="SMAD/FHA domain"/>
    <property type="match status" value="1"/>
</dbReference>
<dbReference type="SUPFAM" id="SSF55073">
    <property type="entry name" value="Nucleotide cyclase"/>
    <property type="match status" value="1"/>
</dbReference>